<dbReference type="EMBL" id="JBBDGN010000003">
    <property type="protein sequence ID" value="MEJ1091088.1"/>
    <property type="molecule type" value="Genomic_DNA"/>
</dbReference>
<name>A0ABU8LIR1_9MICO</name>
<dbReference type="Proteomes" id="UP001366085">
    <property type="component" value="Unassembled WGS sequence"/>
</dbReference>
<feature type="transmembrane region" description="Helical" evidence="1">
    <location>
        <begin position="35"/>
        <end position="61"/>
    </location>
</feature>
<feature type="transmembrane region" description="Helical" evidence="1">
    <location>
        <begin position="400"/>
        <end position="419"/>
    </location>
</feature>
<feature type="transmembrane region" description="Helical" evidence="1">
    <location>
        <begin position="469"/>
        <end position="489"/>
    </location>
</feature>
<accession>A0ABU8LIR1</accession>
<evidence type="ECO:0000256" key="1">
    <source>
        <dbReference type="SAM" id="Phobius"/>
    </source>
</evidence>
<reference evidence="2 3" key="1">
    <citation type="submission" date="2024-02" db="EMBL/GenBank/DDBJ databases">
        <authorList>
            <person name="Saticioglu I.B."/>
        </authorList>
    </citation>
    <scope>NUCLEOTIDE SEQUENCE [LARGE SCALE GENOMIC DNA]</scope>
    <source>
        <strain evidence="2 3">Mu-43</strain>
    </source>
</reference>
<feature type="transmembrane region" description="Helical" evidence="1">
    <location>
        <begin position="326"/>
        <end position="348"/>
    </location>
</feature>
<keyword evidence="3" id="KW-1185">Reference proteome</keyword>
<gene>
    <name evidence="2" type="ORF">WDU93_05220</name>
</gene>
<dbReference type="Pfam" id="PF20176">
    <property type="entry name" value="DUF6541"/>
    <property type="match status" value="1"/>
</dbReference>
<dbReference type="InterPro" id="IPR046671">
    <property type="entry name" value="DUF6541"/>
</dbReference>
<feature type="transmembrane region" description="Helical" evidence="1">
    <location>
        <begin position="237"/>
        <end position="259"/>
    </location>
</feature>
<feature type="transmembrane region" description="Helical" evidence="1">
    <location>
        <begin position="98"/>
        <end position="118"/>
    </location>
</feature>
<dbReference type="RefSeq" id="WP_337318287.1">
    <property type="nucleotide sequence ID" value="NZ_JBBDGN010000003.1"/>
</dbReference>
<keyword evidence="1" id="KW-1133">Transmembrane helix</keyword>
<keyword evidence="1" id="KW-0812">Transmembrane</keyword>
<keyword evidence="1" id="KW-0472">Membrane</keyword>
<proteinExistence type="predicted"/>
<feature type="transmembrane region" description="Helical" evidence="1">
    <location>
        <begin position="271"/>
        <end position="291"/>
    </location>
</feature>
<evidence type="ECO:0000313" key="2">
    <source>
        <dbReference type="EMBL" id="MEJ1091088.1"/>
    </source>
</evidence>
<feature type="transmembrane region" description="Helical" evidence="1">
    <location>
        <begin position="439"/>
        <end position="457"/>
    </location>
</feature>
<feature type="transmembrane region" description="Helical" evidence="1">
    <location>
        <begin position="213"/>
        <end position="231"/>
    </location>
</feature>
<evidence type="ECO:0000313" key="3">
    <source>
        <dbReference type="Proteomes" id="UP001366085"/>
    </source>
</evidence>
<feature type="transmembrane region" description="Helical" evidence="1">
    <location>
        <begin position="368"/>
        <end position="393"/>
    </location>
</feature>
<feature type="transmembrane region" description="Helical" evidence="1">
    <location>
        <begin position="183"/>
        <end position="206"/>
    </location>
</feature>
<protein>
    <submittedName>
        <fullName evidence="2">DUF6541 family protein</fullName>
    </submittedName>
</protein>
<organism evidence="2 3">
    <name type="scientific">Microbacterium istanbulense</name>
    <dbReference type="NCBI Taxonomy" id="3122049"/>
    <lineage>
        <taxon>Bacteria</taxon>
        <taxon>Bacillati</taxon>
        <taxon>Actinomycetota</taxon>
        <taxon>Actinomycetes</taxon>
        <taxon>Micrococcales</taxon>
        <taxon>Microbacteriaceae</taxon>
        <taxon>Microbacterium</taxon>
    </lineage>
</organism>
<sequence length="630" mass="65772">MEWLTFALLALVATMVVFVPGAALAYGLGLRRMLLWAFAPAAGVGALAVTATALGLVGVAWSPLTAVAGAALLAIAAWVIALVLKAPDRTPAVRARRWVIPAMIVGALAGAVRMAMIIGEPDNVSQTNDATFHLNALRYIADTSSASSLDVLGTTGSSGFYPAAWHAVASLTMQLTGADVATAANATSLAIAGPIWTVSLAGLVWATTHSGRVTAVAALLAPTLFAFPFHMLDFGVLYPYALALAILPGVVAVLVGSGGGTPEGQGSRSGALRAALRTTLVSLVGLAALGLSQPSALLVWVLAAVAWGLVRICAPWGTLPTRQRLWRAIACAALVAGAGVVWLAMVAISSDNLWPAVRNLPDAAARMLVNGSVGAGPSIVLSVFAIIGFVIALRIARLRWLALFGVALALLVVVAQSVQNDTVRMLLSPWYADPRRFTAMMPLVVIPFAAIGVVALMRWERWRNARAGVLAGLAIVLLVYVETVAWAVINPIEHRYGETEVSYLSADERALLDDLDQFVEPDARIIGNPSAGAAFGYGLSGADVVPRTWAMPGGNDFRVLADELVDLNTDADVCPAVRALGVEYVLDFGESDEGPGKWDMPGMTGFVDGDGFDLVVERGAASLWRITGCD</sequence>
<feature type="transmembrane region" description="Helical" evidence="1">
    <location>
        <begin position="67"/>
        <end position="86"/>
    </location>
</feature>
<feature type="transmembrane region" description="Helical" evidence="1">
    <location>
        <begin position="297"/>
        <end position="314"/>
    </location>
</feature>
<feature type="transmembrane region" description="Helical" evidence="1">
    <location>
        <begin position="6"/>
        <end position="28"/>
    </location>
</feature>
<comment type="caution">
    <text evidence="2">The sequence shown here is derived from an EMBL/GenBank/DDBJ whole genome shotgun (WGS) entry which is preliminary data.</text>
</comment>